<evidence type="ECO:0000256" key="4">
    <source>
        <dbReference type="ARBA" id="ARBA00023033"/>
    </source>
</evidence>
<accession>A0AAN6GH73</accession>
<organism evidence="7 8">
    <name type="scientific">Tilletia horrida</name>
    <dbReference type="NCBI Taxonomy" id="155126"/>
    <lineage>
        <taxon>Eukaryota</taxon>
        <taxon>Fungi</taxon>
        <taxon>Dikarya</taxon>
        <taxon>Basidiomycota</taxon>
        <taxon>Ustilaginomycotina</taxon>
        <taxon>Exobasidiomycetes</taxon>
        <taxon>Tilletiales</taxon>
        <taxon>Tilletiaceae</taxon>
        <taxon>Tilletia</taxon>
    </lineage>
</organism>
<feature type="compositionally biased region" description="Polar residues" evidence="5">
    <location>
        <begin position="431"/>
        <end position="443"/>
    </location>
</feature>
<evidence type="ECO:0000313" key="8">
    <source>
        <dbReference type="Proteomes" id="UP001176521"/>
    </source>
</evidence>
<keyword evidence="8" id="KW-1185">Reference proteome</keyword>
<dbReference type="EMBL" id="JAPDMQ010000007">
    <property type="protein sequence ID" value="KAK0540836.1"/>
    <property type="molecule type" value="Genomic_DNA"/>
</dbReference>
<gene>
    <name evidence="7" type="ORF">OC842_000289</name>
</gene>
<evidence type="ECO:0000259" key="6">
    <source>
        <dbReference type="Pfam" id="PF01494"/>
    </source>
</evidence>
<evidence type="ECO:0000256" key="1">
    <source>
        <dbReference type="ARBA" id="ARBA00022630"/>
    </source>
</evidence>
<dbReference type="GO" id="GO:0004497">
    <property type="term" value="F:monooxygenase activity"/>
    <property type="evidence" value="ECO:0007669"/>
    <property type="project" value="UniProtKB-KW"/>
</dbReference>
<dbReference type="Gene3D" id="3.50.50.60">
    <property type="entry name" value="FAD/NAD(P)-binding domain"/>
    <property type="match status" value="1"/>
</dbReference>
<feature type="domain" description="FAD-binding" evidence="6">
    <location>
        <begin position="12"/>
        <end position="186"/>
    </location>
</feature>
<evidence type="ECO:0000256" key="5">
    <source>
        <dbReference type="SAM" id="MobiDB-lite"/>
    </source>
</evidence>
<reference evidence="7" key="1">
    <citation type="journal article" date="2023" name="PhytoFront">
        <title>Draft Genome Resources of Seven Strains of Tilletia horrida, Causal Agent of Kernel Smut of Rice.</title>
        <authorList>
            <person name="Khanal S."/>
            <person name="Antony Babu S."/>
            <person name="Zhou X.G."/>
        </authorList>
    </citation>
    <scope>NUCLEOTIDE SEQUENCE</scope>
    <source>
        <strain evidence="7">TX3</strain>
    </source>
</reference>
<dbReference type="Pfam" id="PF01494">
    <property type="entry name" value="FAD_binding_3"/>
    <property type="match status" value="2"/>
</dbReference>
<comment type="caution">
    <text evidence="7">The sequence shown here is derived from an EMBL/GenBank/DDBJ whole genome shotgun (WGS) entry which is preliminary data.</text>
</comment>
<proteinExistence type="predicted"/>
<dbReference type="SUPFAM" id="SSF51905">
    <property type="entry name" value="FAD/NAD(P)-binding domain"/>
    <property type="match status" value="1"/>
</dbReference>
<feature type="region of interest" description="Disordered" evidence="5">
    <location>
        <begin position="421"/>
        <end position="453"/>
    </location>
</feature>
<dbReference type="InterPro" id="IPR002938">
    <property type="entry name" value="FAD-bd"/>
</dbReference>
<dbReference type="Proteomes" id="UP001176521">
    <property type="component" value="Unassembled WGS sequence"/>
</dbReference>
<sequence>MTSSTSPASPKIEIAIIGGGPVGMAAARILQHKDHAQRYHVTVYELEAGEHARWQGSSLDLRPNTGLRAIVEAGLLDVFMRKARPDGEEMRFCDKNGKVMFEHAPFLPGSTQPVLGNPEIARGDLRDVLMHSLKPGTIEWGHKLSHVAPSTTSPHRYVAHFTNGNQVEADLIVGADGAWSRTRNLLTDIKPIYTGLTYARNTIANPWQVVPATMELAGKGLCFFFSGDGQINAHVQVNSSEEATLSVSVLAPESYFQSGGFFSPEVAADPARSRAALHKVLDGFTPLLTDTIDHMSGDVWSGGLYSMPDDVAWQTRLGVTLIGDAVHCTTPHAGEGANTGMVDALELVNKLVTFAPPSDADVDVHDAFATFLRTAQPEFEADLFERAHKLIKLSMGNTRRLFTNPNFEDAIQHVRSRLDATLRSKPMTEGKTISTSARAPESTQHAEPEAATA</sequence>
<dbReference type="InterPro" id="IPR036188">
    <property type="entry name" value="FAD/NAD-bd_sf"/>
</dbReference>
<dbReference type="GO" id="GO:0071949">
    <property type="term" value="F:FAD binding"/>
    <property type="evidence" value="ECO:0007669"/>
    <property type="project" value="InterPro"/>
</dbReference>
<evidence type="ECO:0000313" key="7">
    <source>
        <dbReference type="EMBL" id="KAK0540836.1"/>
    </source>
</evidence>
<feature type="compositionally biased region" description="Basic and acidic residues" evidence="5">
    <location>
        <begin position="444"/>
        <end position="453"/>
    </location>
</feature>
<name>A0AAN6GH73_9BASI</name>
<dbReference type="AlphaFoldDB" id="A0AAN6GH73"/>
<evidence type="ECO:0000256" key="2">
    <source>
        <dbReference type="ARBA" id="ARBA00022827"/>
    </source>
</evidence>
<dbReference type="PRINTS" id="PR00420">
    <property type="entry name" value="RNGMNOXGNASE"/>
</dbReference>
<keyword evidence="3" id="KW-0560">Oxidoreductase</keyword>
<dbReference type="PANTHER" id="PTHR46972:SF1">
    <property type="entry name" value="FAD DEPENDENT OXIDOREDUCTASE DOMAIN-CONTAINING PROTEIN"/>
    <property type="match status" value="1"/>
</dbReference>
<feature type="domain" description="FAD-binding" evidence="6">
    <location>
        <begin position="319"/>
        <end position="353"/>
    </location>
</feature>
<evidence type="ECO:0000256" key="3">
    <source>
        <dbReference type="ARBA" id="ARBA00023002"/>
    </source>
</evidence>
<keyword evidence="1" id="KW-0285">Flavoprotein</keyword>
<dbReference type="PANTHER" id="PTHR46972">
    <property type="entry name" value="MONOOXYGENASE ASQM-RELATED"/>
    <property type="match status" value="1"/>
</dbReference>
<keyword evidence="2" id="KW-0274">FAD</keyword>
<protein>
    <recommendedName>
        <fullName evidence="6">FAD-binding domain-containing protein</fullName>
    </recommendedName>
</protein>
<keyword evidence="4" id="KW-0503">Monooxygenase</keyword>